<name>A0A1H9LEH9_BUTFI</name>
<organism evidence="1 2">
    <name type="scientific">Butyrivibrio fibrisolvens</name>
    <dbReference type="NCBI Taxonomy" id="831"/>
    <lineage>
        <taxon>Bacteria</taxon>
        <taxon>Bacillati</taxon>
        <taxon>Bacillota</taxon>
        <taxon>Clostridia</taxon>
        <taxon>Lachnospirales</taxon>
        <taxon>Lachnospiraceae</taxon>
        <taxon>Butyrivibrio</taxon>
    </lineage>
</organism>
<dbReference type="AlphaFoldDB" id="A0A1H9LEH9"/>
<evidence type="ECO:0000313" key="2">
    <source>
        <dbReference type="Proteomes" id="UP000182584"/>
    </source>
</evidence>
<gene>
    <name evidence="1" type="ORF">SAMN04487884_10237</name>
</gene>
<dbReference type="OrthoDB" id="2053406at2"/>
<dbReference type="eggNOG" id="ENOG502ZP75">
    <property type="taxonomic scope" value="Bacteria"/>
</dbReference>
<proteinExistence type="predicted"/>
<dbReference type="Proteomes" id="UP000182584">
    <property type="component" value="Unassembled WGS sequence"/>
</dbReference>
<reference evidence="1 2" key="1">
    <citation type="submission" date="2016-10" db="EMBL/GenBank/DDBJ databases">
        <authorList>
            <person name="de Groot N.N."/>
        </authorList>
    </citation>
    <scope>NUCLEOTIDE SEQUENCE [LARGE SCALE GENOMIC DNA]</scope>
    <source>
        <strain evidence="1 2">AR40</strain>
    </source>
</reference>
<protein>
    <submittedName>
        <fullName evidence="1">Uncharacterized protein</fullName>
    </submittedName>
</protein>
<accession>A0A1H9LEH9</accession>
<evidence type="ECO:0000313" key="1">
    <source>
        <dbReference type="EMBL" id="SER09545.1"/>
    </source>
</evidence>
<dbReference type="RefSeq" id="WP_022752958.1">
    <property type="nucleotide sequence ID" value="NZ_CP065800.1"/>
</dbReference>
<sequence>MAVGAIKAMRAYSSVSFTQPLNYALTNNSEVSSAYAQSVQKPSEVSGTIDPVSPVGYPNAQKITKKLDPTKASAMFNEVAKSFNGSITGYGSKGTGNSYNTIGQNIDILV</sequence>
<dbReference type="EMBL" id="FOGJ01000002">
    <property type="protein sequence ID" value="SER09545.1"/>
    <property type="molecule type" value="Genomic_DNA"/>
</dbReference>